<protein>
    <recommendedName>
        <fullName evidence="1">Rhodanese domain-containing protein</fullName>
    </recommendedName>
</protein>
<name>A0A1Q8RRV8_9PEZI</name>
<dbReference type="Proteomes" id="UP000186583">
    <property type="component" value="Unassembled WGS sequence"/>
</dbReference>
<dbReference type="GO" id="GO:0005737">
    <property type="term" value="C:cytoplasm"/>
    <property type="evidence" value="ECO:0007669"/>
    <property type="project" value="TreeGrafter"/>
</dbReference>
<dbReference type="Gene3D" id="3.40.250.10">
    <property type="entry name" value="Rhodanese-like domain"/>
    <property type="match status" value="1"/>
</dbReference>
<dbReference type="PROSITE" id="PS50206">
    <property type="entry name" value="RHODANESE_3"/>
    <property type="match status" value="1"/>
</dbReference>
<dbReference type="PANTHER" id="PTHR10828">
    <property type="entry name" value="M-PHASE INDUCER PHOSPHATASE DUAL SPECIFICITY PHOSPHATASE CDC25"/>
    <property type="match status" value="1"/>
</dbReference>
<comment type="caution">
    <text evidence="2">The sequence shown here is derived from an EMBL/GenBank/DDBJ whole genome shotgun (WGS) entry which is preliminary data.</text>
</comment>
<dbReference type="OrthoDB" id="8300214at2759"/>
<gene>
    <name evidence="2" type="ORF">CCHL11_06519</name>
</gene>
<reference evidence="2 3" key="1">
    <citation type="submission" date="2016-11" db="EMBL/GenBank/DDBJ databases">
        <title>Draft Genome Assembly of Colletotrichum chlorophyti a pathogen of herbaceous plants.</title>
        <authorList>
            <person name="Gan P."/>
            <person name="Narusaka M."/>
            <person name="Tsushima A."/>
            <person name="Narusaka Y."/>
            <person name="Takano Y."/>
            <person name="Shirasu K."/>
        </authorList>
    </citation>
    <scope>NUCLEOTIDE SEQUENCE [LARGE SCALE GENOMIC DNA]</scope>
    <source>
        <strain evidence="2 3">NTL11</strain>
    </source>
</reference>
<keyword evidence="3" id="KW-1185">Reference proteome</keyword>
<dbReference type="PANTHER" id="PTHR10828:SF50">
    <property type="entry name" value="REDUCTASE (ARC2), PUTATIVE (AFU_ORTHOLOGUE AFUA_6G13400)-RELATED"/>
    <property type="match status" value="1"/>
</dbReference>
<accession>A0A1Q8RRV8</accession>
<dbReference type="GO" id="GO:0005634">
    <property type="term" value="C:nucleus"/>
    <property type="evidence" value="ECO:0007669"/>
    <property type="project" value="TreeGrafter"/>
</dbReference>
<evidence type="ECO:0000313" key="3">
    <source>
        <dbReference type="Proteomes" id="UP000186583"/>
    </source>
</evidence>
<dbReference type="InterPro" id="IPR001763">
    <property type="entry name" value="Rhodanese-like_dom"/>
</dbReference>
<dbReference type="SUPFAM" id="SSF52821">
    <property type="entry name" value="Rhodanese/Cell cycle control phosphatase"/>
    <property type="match status" value="1"/>
</dbReference>
<evidence type="ECO:0000259" key="1">
    <source>
        <dbReference type="PROSITE" id="PS50206"/>
    </source>
</evidence>
<feature type="domain" description="Rhodanese" evidence="1">
    <location>
        <begin position="39"/>
        <end position="139"/>
    </location>
</feature>
<dbReference type="STRING" id="708187.A0A1Q8RRV8"/>
<proteinExistence type="predicted"/>
<evidence type="ECO:0000313" key="2">
    <source>
        <dbReference type="EMBL" id="OLN87077.1"/>
    </source>
</evidence>
<dbReference type="EMBL" id="MPGH01000105">
    <property type="protein sequence ID" value="OLN87077.1"/>
    <property type="molecule type" value="Genomic_DNA"/>
</dbReference>
<dbReference type="InterPro" id="IPR036873">
    <property type="entry name" value="Rhodanese-like_dom_sf"/>
</dbReference>
<dbReference type="Pfam" id="PF00581">
    <property type="entry name" value="Rhodanese"/>
    <property type="match status" value="1"/>
</dbReference>
<dbReference type="AlphaFoldDB" id="A0A1Q8RRV8"/>
<dbReference type="GO" id="GO:0004725">
    <property type="term" value="F:protein tyrosine phosphatase activity"/>
    <property type="evidence" value="ECO:0007669"/>
    <property type="project" value="TreeGrafter"/>
</dbReference>
<organism evidence="2 3">
    <name type="scientific">Colletotrichum chlorophyti</name>
    <dbReference type="NCBI Taxonomy" id="708187"/>
    <lineage>
        <taxon>Eukaryota</taxon>
        <taxon>Fungi</taxon>
        <taxon>Dikarya</taxon>
        <taxon>Ascomycota</taxon>
        <taxon>Pezizomycotina</taxon>
        <taxon>Sordariomycetes</taxon>
        <taxon>Hypocreomycetidae</taxon>
        <taxon>Glomerellales</taxon>
        <taxon>Glomerellaceae</taxon>
        <taxon>Colletotrichum</taxon>
    </lineage>
</organism>
<sequence length="154" mass="16802">MDATELSWHAAYPPPKSPKCGGMTPSEVLSLLRSADGGEPKTFALIDLRRNDHEGGTIRGSMNLPAQSLYPSIPTVYSILRAAGISTVIWFCGSSRGRGTRAAGWFKDYIEDQKDDKMCSVVLLGGIKGWVAAGEEYISYIDEYNPGRWGQKQG</sequence>